<evidence type="ECO:0000313" key="2">
    <source>
        <dbReference type="Proteomes" id="UP000319514"/>
    </source>
</evidence>
<accession>A0A542ZF28</accession>
<gene>
    <name evidence="1" type="ORF">FB474_0299</name>
</gene>
<reference evidence="1 2" key="1">
    <citation type="submission" date="2019-06" db="EMBL/GenBank/DDBJ databases">
        <title>Sequencing the genomes of 1000 actinobacteria strains.</title>
        <authorList>
            <person name="Klenk H.-P."/>
        </authorList>
    </citation>
    <scope>NUCLEOTIDE SEQUENCE [LARGE SCALE GENOMIC DNA]</scope>
    <source>
        <strain evidence="1 2">DSM 18082</strain>
    </source>
</reference>
<keyword evidence="2" id="KW-1185">Reference proteome</keyword>
<dbReference type="EMBL" id="VFOQ01000001">
    <property type="protein sequence ID" value="TQL58956.1"/>
    <property type="molecule type" value="Genomic_DNA"/>
</dbReference>
<dbReference type="AlphaFoldDB" id="A0A542ZF28"/>
<dbReference type="Proteomes" id="UP000319514">
    <property type="component" value="Unassembled WGS sequence"/>
</dbReference>
<proteinExistence type="predicted"/>
<sequence>MAVWEGPRPINNSAAGVEFDRLMDVAEAQDAPPTPRIVAFVKALLAVWPDGDGASPWALEPMRDACGPIVFLGVRFDDAAGALPLIAGTAHRRGLVCFDPQVHRLL</sequence>
<evidence type="ECO:0000313" key="1">
    <source>
        <dbReference type="EMBL" id="TQL58956.1"/>
    </source>
</evidence>
<protein>
    <submittedName>
        <fullName evidence="1">Uncharacterized protein</fullName>
    </submittedName>
</protein>
<comment type="caution">
    <text evidence="1">The sequence shown here is derived from an EMBL/GenBank/DDBJ whole genome shotgun (WGS) entry which is preliminary data.</text>
</comment>
<name>A0A542ZF28_9MICO</name>
<organism evidence="1 2">
    <name type="scientific">Oryzihumus leptocrescens</name>
    <dbReference type="NCBI Taxonomy" id="297536"/>
    <lineage>
        <taxon>Bacteria</taxon>
        <taxon>Bacillati</taxon>
        <taxon>Actinomycetota</taxon>
        <taxon>Actinomycetes</taxon>
        <taxon>Micrococcales</taxon>
        <taxon>Intrasporangiaceae</taxon>
        <taxon>Oryzihumus</taxon>
    </lineage>
</organism>